<feature type="region of interest" description="Disordered" evidence="1">
    <location>
        <begin position="45"/>
        <end position="67"/>
    </location>
</feature>
<comment type="caution">
    <text evidence="2">The sequence shown here is derived from an EMBL/GenBank/DDBJ whole genome shotgun (WGS) entry which is preliminary data.</text>
</comment>
<gene>
    <name evidence="2" type="ORF">E2C01_071598</name>
</gene>
<keyword evidence="3" id="KW-1185">Reference proteome</keyword>
<dbReference type="Proteomes" id="UP000324222">
    <property type="component" value="Unassembled WGS sequence"/>
</dbReference>
<evidence type="ECO:0000313" key="3">
    <source>
        <dbReference type="Proteomes" id="UP000324222"/>
    </source>
</evidence>
<evidence type="ECO:0000256" key="1">
    <source>
        <dbReference type="SAM" id="MobiDB-lite"/>
    </source>
</evidence>
<evidence type="ECO:0000313" key="2">
    <source>
        <dbReference type="EMBL" id="MPC77151.1"/>
    </source>
</evidence>
<dbReference type="EMBL" id="VSRR010045128">
    <property type="protein sequence ID" value="MPC77151.1"/>
    <property type="molecule type" value="Genomic_DNA"/>
</dbReference>
<name>A0A5B7HVS2_PORTR</name>
<sequence length="67" mass="7593">MNLVTEPQLKIASINEIYNSFTLKQSPPSLLHRRHANHLRNATKSEIAEVKQEPENMNTYNSKAGTS</sequence>
<reference evidence="2 3" key="1">
    <citation type="submission" date="2019-05" db="EMBL/GenBank/DDBJ databases">
        <title>Another draft genome of Portunus trituberculatus and its Hox gene families provides insights of decapod evolution.</title>
        <authorList>
            <person name="Jeong J.-H."/>
            <person name="Song I."/>
            <person name="Kim S."/>
            <person name="Choi T."/>
            <person name="Kim D."/>
            <person name="Ryu S."/>
            <person name="Kim W."/>
        </authorList>
    </citation>
    <scope>NUCLEOTIDE SEQUENCE [LARGE SCALE GENOMIC DNA]</scope>
    <source>
        <tissue evidence="2">Muscle</tissue>
    </source>
</reference>
<accession>A0A5B7HVS2</accession>
<protein>
    <submittedName>
        <fullName evidence="2">Uncharacterized protein</fullName>
    </submittedName>
</protein>
<proteinExistence type="predicted"/>
<organism evidence="2 3">
    <name type="scientific">Portunus trituberculatus</name>
    <name type="common">Swimming crab</name>
    <name type="synonym">Neptunus trituberculatus</name>
    <dbReference type="NCBI Taxonomy" id="210409"/>
    <lineage>
        <taxon>Eukaryota</taxon>
        <taxon>Metazoa</taxon>
        <taxon>Ecdysozoa</taxon>
        <taxon>Arthropoda</taxon>
        <taxon>Crustacea</taxon>
        <taxon>Multicrustacea</taxon>
        <taxon>Malacostraca</taxon>
        <taxon>Eumalacostraca</taxon>
        <taxon>Eucarida</taxon>
        <taxon>Decapoda</taxon>
        <taxon>Pleocyemata</taxon>
        <taxon>Brachyura</taxon>
        <taxon>Eubrachyura</taxon>
        <taxon>Portunoidea</taxon>
        <taxon>Portunidae</taxon>
        <taxon>Portuninae</taxon>
        <taxon>Portunus</taxon>
    </lineage>
</organism>
<dbReference type="AlphaFoldDB" id="A0A5B7HVS2"/>
<feature type="compositionally biased region" description="Polar residues" evidence="1">
    <location>
        <begin position="55"/>
        <end position="67"/>
    </location>
</feature>